<dbReference type="Pfam" id="PF07690">
    <property type="entry name" value="MFS_1"/>
    <property type="match status" value="1"/>
</dbReference>
<evidence type="ECO:0000256" key="4">
    <source>
        <dbReference type="ARBA" id="ARBA00022475"/>
    </source>
</evidence>
<dbReference type="Proteomes" id="UP000567795">
    <property type="component" value="Unassembled WGS sequence"/>
</dbReference>
<keyword evidence="3" id="KW-0813">Transport</keyword>
<feature type="transmembrane region" description="Helical" evidence="12">
    <location>
        <begin position="412"/>
        <end position="434"/>
    </location>
</feature>
<dbReference type="PROSITE" id="PS00217">
    <property type="entry name" value="SUGAR_TRANSPORT_2"/>
    <property type="match status" value="1"/>
</dbReference>
<dbReference type="InterPro" id="IPR051084">
    <property type="entry name" value="H+-coupled_symporters"/>
</dbReference>
<evidence type="ECO:0000256" key="8">
    <source>
        <dbReference type="ARBA" id="ARBA00023136"/>
    </source>
</evidence>
<feature type="region of interest" description="Disordered" evidence="11">
    <location>
        <begin position="1"/>
        <end position="44"/>
    </location>
</feature>
<dbReference type="InterPro" id="IPR011701">
    <property type="entry name" value="MFS"/>
</dbReference>
<evidence type="ECO:0000256" key="5">
    <source>
        <dbReference type="ARBA" id="ARBA00022692"/>
    </source>
</evidence>
<feature type="transmembrane region" description="Helical" evidence="12">
    <location>
        <begin position="372"/>
        <end position="400"/>
    </location>
</feature>
<gene>
    <name evidence="14" type="ORF">FHU37_000856</name>
</gene>
<evidence type="ECO:0000313" key="14">
    <source>
        <dbReference type="EMBL" id="NYI03913.1"/>
    </source>
</evidence>
<sequence length="470" mass="49813">MASSRRPRPGTAETRAPERGPGTGAASPRTPEQPADPVPAVSVEPVEPVEPRTLRRVLVAAGVGHFVEWFDFGIYGTLAVILAQNFFPSDNPQASLLASFAAFGAGFVMRPLGGMFFGSLGDRLGRQRTLALVVLTTSVATLAMGLLPTYATAGLLAPTLLVLARLVQGFAAGGETAGATALVAEYAPVHRRGFLASWLDTTGFAAFVAGSGLVLLLTATLGDAMDAWGWRVPFLLAAPLGLAGIYLRTRLEDTPDFRRLKEAGRTPAAPIRESLRTTWRAMLFCVGFMLIKSVGHWSLQTFMPSYLQNTLGFERVAAFGVTTLGLFAVAAMVPFMGALSDRVGRKPVMLSACAGFVALAWPAFWLMSRGDAVLACLAMVALGVCMAAFDGASVAAIAELFPTRLRYGAMAVAYNVATALFGGMTPYFATWLIGSTGYDLAPAFYVMLIALVSLLTILRTRETARTPLVT</sequence>
<dbReference type="SUPFAM" id="SSF103473">
    <property type="entry name" value="MFS general substrate transporter"/>
    <property type="match status" value="1"/>
</dbReference>
<dbReference type="InterPro" id="IPR036259">
    <property type="entry name" value="MFS_trans_sf"/>
</dbReference>
<accession>A0A852ZNC7</accession>
<feature type="transmembrane region" description="Helical" evidence="12">
    <location>
        <begin position="57"/>
        <end position="82"/>
    </location>
</feature>
<evidence type="ECO:0000256" key="6">
    <source>
        <dbReference type="ARBA" id="ARBA00022847"/>
    </source>
</evidence>
<feature type="transmembrane region" description="Helical" evidence="12">
    <location>
        <begin position="440"/>
        <end position="458"/>
    </location>
</feature>
<dbReference type="FunFam" id="1.20.1250.20:FF:000001">
    <property type="entry name" value="Dicarboxylate MFS transporter"/>
    <property type="match status" value="1"/>
</dbReference>
<keyword evidence="8 12" id="KW-0472">Membrane</keyword>
<proteinExistence type="inferred from homology"/>
<dbReference type="PANTHER" id="PTHR43528">
    <property type="entry name" value="ALPHA-KETOGLUTARATE PERMEASE"/>
    <property type="match status" value="1"/>
</dbReference>
<dbReference type="GO" id="GO:0005886">
    <property type="term" value="C:plasma membrane"/>
    <property type="evidence" value="ECO:0007669"/>
    <property type="project" value="UniProtKB-SubCell"/>
</dbReference>
<keyword evidence="6" id="KW-0769">Symport</keyword>
<dbReference type="PROSITE" id="PS00216">
    <property type="entry name" value="SUGAR_TRANSPORT_1"/>
    <property type="match status" value="1"/>
</dbReference>
<feature type="domain" description="Major facilitator superfamily (MFS) profile" evidence="13">
    <location>
        <begin position="57"/>
        <end position="465"/>
    </location>
</feature>
<feature type="transmembrane region" description="Helical" evidence="12">
    <location>
        <begin position="204"/>
        <end position="222"/>
    </location>
</feature>
<evidence type="ECO:0000256" key="12">
    <source>
        <dbReference type="SAM" id="Phobius"/>
    </source>
</evidence>
<protein>
    <recommendedName>
        <fullName evidence="10">Putative proline/betaine transporter</fullName>
    </recommendedName>
</protein>
<evidence type="ECO:0000256" key="1">
    <source>
        <dbReference type="ARBA" id="ARBA00004651"/>
    </source>
</evidence>
<dbReference type="Pfam" id="PF00083">
    <property type="entry name" value="Sugar_tr"/>
    <property type="match status" value="1"/>
</dbReference>
<dbReference type="GO" id="GO:0015293">
    <property type="term" value="F:symporter activity"/>
    <property type="evidence" value="ECO:0007669"/>
    <property type="project" value="UniProtKB-KW"/>
</dbReference>
<feature type="transmembrane region" description="Helical" evidence="12">
    <location>
        <begin position="317"/>
        <end position="336"/>
    </location>
</feature>
<feature type="transmembrane region" description="Helical" evidence="12">
    <location>
        <begin position="348"/>
        <end position="366"/>
    </location>
</feature>
<keyword evidence="4" id="KW-1003">Cell membrane</keyword>
<comment type="similarity">
    <text evidence="2">Belongs to the major facilitator superfamily. Metabolite:H+ Symporter (MHS) family (TC 2.A.1.6) family.</text>
</comment>
<evidence type="ECO:0000256" key="3">
    <source>
        <dbReference type="ARBA" id="ARBA00022448"/>
    </source>
</evidence>
<dbReference type="Gene3D" id="1.20.1250.20">
    <property type="entry name" value="MFS general substrate transporter like domains"/>
    <property type="match status" value="2"/>
</dbReference>
<feature type="transmembrane region" description="Helical" evidence="12">
    <location>
        <begin position="279"/>
        <end position="297"/>
    </location>
</feature>
<evidence type="ECO:0000256" key="2">
    <source>
        <dbReference type="ARBA" id="ARBA00008240"/>
    </source>
</evidence>
<comment type="caution">
    <text evidence="14">The sequence shown here is derived from an EMBL/GenBank/DDBJ whole genome shotgun (WGS) entry which is preliminary data.</text>
</comment>
<feature type="transmembrane region" description="Helical" evidence="12">
    <location>
        <begin position="94"/>
        <end position="117"/>
    </location>
</feature>
<evidence type="ECO:0000256" key="10">
    <source>
        <dbReference type="ARBA" id="ARBA00039918"/>
    </source>
</evidence>
<evidence type="ECO:0000256" key="7">
    <source>
        <dbReference type="ARBA" id="ARBA00022989"/>
    </source>
</evidence>
<keyword evidence="5 12" id="KW-0812">Transmembrane</keyword>
<dbReference type="EMBL" id="JACBZD010000001">
    <property type="protein sequence ID" value="NYI03913.1"/>
    <property type="molecule type" value="Genomic_DNA"/>
</dbReference>
<name>A0A852ZNC7_9ACTN</name>
<dbReference type="AlphaFoldDB" id="A0A852ZNC7"/>
<dbReference type="PANTHER" id="PTHR43528:SF1">
    <property type="entry name" value="ALPHA-KETOGLUTARATE PERMEASE"/>
    <property type="match status" value="1"/>
</dbReference>
<reference evidence="14 15" key="1">
    <citation type="submission" date="2020-07" db="EMBL/GenBank/DDBJ databases">
        <title>Sequencing the genomes of 1000 actinobacteria strains.</title>
        <authorList>
            <person name="Klenk H.-P."/>
        </authorList>
    </citation>
    <scope>NUCLEOTIDE SEQUENCE [LARGE SCALE GENOMIC DNA]</scope>
    <source>
        <strain evidence="14 15">DSM 42178</strain>
    </source>
</reference>
<keyword evidence="15" id="KW-1185">Reference proteome</keyword>
<evidence type="ECO:0000256" key="9">
    <source>
        <dbReference type="ARBA" id="ARBA00037295"/>
    </source>
</evidence>
<comment type="function">
    <text evidence="9">May be a proton symporter involved in the uptake of osmolytes such as proline and glycine betaine.</text>
</comment>
<evidence type="ECO:0000313" key="15">
    <source>
        <dbReference type="Proteomes" id="UP000567795"/>
    </source>
</evidence>
<dbReference type="InterPro" id="IPR005829">
    <property type="entry name" value="Sugar_transporter_CS"/>
</dbReference>
<feature type="transmembrane region" description="Helical" evidence="12">
    <location>
        <begin position="129"/>
        <end position="150"/>
    </location>
</feature>
<comment type="subcellular location">
    <subcellularLocation>
        <location evidence="1">Cell membrane</location>
        <topology evidence="1">Multi-pass membrane protein</topology>
    </subcellularLocation>
</comment>
<dbReference type="RefSeq" id="WP_218903935.1">
    <property type="nucleotide sequence ID" value="NZ_JACBZD010000001.1"/>
</dbReference>
<feature type="transmembrane region" description="Helical" evidence="12">
    <location>
        <begin position="228"/>
        <end position="249"/>
    </location>
</feature>
<organism evidence="14 15">
    <name type="scientific">Allostreptomyces psammosilenae</name>
    <dbReference type="NCBI Taxonomy" id="1892865"/>
    <lineage>
        <taxon>Bacteria</taxon>
        <taxon>Bacillati</taxon>
        <taxon>Actinomycetota</taxon>
        <taxon>Actinomycetes</taxon>
        <taxon>Kitasatosporales</taxon>
        <taxon>Streptomycetaceae</taxon>
        <taxon>Allostreptomyces</taxon>
    </lineage>
</organism>
<evidence type="ECO:0000256" key="11">
    <source>
        <dbReference type="SAM" id="MobiDB-lite"/>
    </source>
</evidence>
<keyword evidence="7 12" id="KW-1133">Transmembrane helix</keyword>
<dbReference type="PROSITE" id="PS50850">
    <property type="entry name" value="MFS"/>
    <property type="match status" value="1"/>
</dbReference>
<evidence type="ECO:0000259" key="13">
    <source>
        <dbReference type="PROSITE" id="PS50850"/>
    </source>
</evidence>
<feature type="transmembrane region" description="Helical" evidence="12">
    <location>
        <begin position="162"/>
        <end position="184"/>
    </location>
</feature>
<dbReference type="InterPro" id="IPR005828">
    <property type="entry name" value="MFS_sugar_transport-like"/>
</dbReference>
<dbReference type="InterPro" id="IPR020846">
    <property type="entry name" value="MFS_dom"/>
</dbReference>